<dbReference type="EMBL" id="KI965496">
    <property type="protein sequence ID" value="EUD64519.1"/>
    <property type="molecule type" value="Genomic_DNA"/>
</dbReference>
<proteinExistence type="predicted"/>
<evidence type="ECO:0000256" key="1">
    <source>
        <dbReference type="SAM" id="MobiDB-lite"/>
    </source>
</evidence>
<feature type="compositionally biased region" description="Basic and acidic residues" evidence="1">
    <location>
        <begin position="63"/>
        <end position="74"/>
    </location>
</feature>
<gene>
    <name evidence="2" type="ORF">C922_05081</name>
</gene>
<feature type="region of interest" description="Disordered" evidence="1">
    <location>
        <begin position="49"/>
        <end position="108"/>
    </location>
</feature>
<accession>W7A635</accession>
<evidence type="ECO:0000313" key="2">
    <source>
        <dbReference type="EMBL" id="EUD64519.1"/>
    </source>
</evidence>
<reference evidence="2 3" key="1">
    <citation type="submission" date="2013-02" db="EMBL/GenBank/DDBJ databases">
        <title>The Genome Sequence of Plasmodium inui San Antonio 1.</title>
        <authorList>
            <consortium name="The Broad Institute Genome Sequencing Platform"/>
            <consortium name="The Broad Institute Genome Sequencing Center for Infectious Disease"/>
            <person name="Neafsey D."/>
            <person name="Cheeseman I."/>
            <person name="Volkman S."/>
            <person name="Adams J."/>
            <person name="Walker B."/>
            <person name="Young S.K."/>
            <person name="Zeng Q."/>
            <person name="Gargeya S."/>
            <person name="Fitzgerald M."/>
            <person name="Haas B."/>
            <person name="Abouelleil A."/>
            <person name="Alvarado L."/>
            <person name="Arachchi H.M."/>
            <person name="Berlin A.M."/>
            <person name="Chapman S.B."/>
            <person name="Dewar J."/>
            <person name="Goldberg J."/>
            <person name="Griggs A."/>
            <person name="Gujja S."/>
            <person name="Hansen M."/>
            <person name="Howarth C."/>
            <person name="Imamovic A."/>
            <person name="Larimer J."/>
            <person name="McCowan C."/>
            <person name="Murphy C."/>
            <person name="Neiman D."/>
            <person name="Pearson M."/>
            <person name="Priest M."/>
            <person name="Roberts A."/>
            <person name="Saif S."/>
            <person name="Shea T."/>
            <person name="Sisk P."/>
            <person name="Sykes S."/>
            <person name="Wortman J."/>
            <person name="Nusbaum C."/>
            <person name="Birren B."/>
        </authorList>
    </citation>
    <scope>NUCLEOTIDE SEQUENCE [LARGE SCALE GENOMIC DNA]</scope>
    <source>
        <strain evidence="2 3">San Antonio 1</strain>
    </source>
</reference>
<sequence length="108" mass="12304">MIYIMAQSIKVQISMIALEVMQITELHGRSYNSAMGISGFWTIENPDTLNSKHHSSVRQKQHNNPEGEHHKNAGEKSIIMKKLHKENRHKNAPDKNIFIEMPGEVVSS</sequence>
<dbReference type="AlphaFoldDB" id="W7A635"/>
<organism evidence="2 3">
    <name type="scientific">Plasmodium inui San Antonio 1</name>
    <dbReference type="NCBI Taxonomy" id="1237626"/>
    <lineage>
        <taxon>Eukaryota</taxon>
        <taxon>Sar</taxon>
        <taxon>Alveolata</taxon>
        <taxon>Apicomplexa</taxon>
        <taxon>Aconoidasida</taxon>
        <taxon>Haemosporida</taxon>
        <taxon>Plasmodiidae</taxon>
        <taxon>Plasmodium</taxon>
        <taxon>Plasmodium (Plasmodium)</taxon>
    </lineage>
</organism>
<name>W7A635_9APIC</name>
<dbReference type="VEuPathDB" id="PlasmoDB:C922_05081"/>
<dbReference type="GeneID" id="20040355"/>
<feature type="compositionally biased region" description="Basic residues" evidence="1">
    <location>
        <begin position="51"/>
        <end position="61"/>
    </location>
</feature>
<evidence type="ECO:0000313" key="3">
    <source>
        <dbReference type="Proteomes" id="UP000030640"/>
    </source>
</evidence>
<dbReference type="RefSeq" id="XP_008818876.1">
    <property type="nucleotide sequence ID" value="XM_008820654.1"/>
</dbReference>
<protein>
    <submittedName>
        <fullName evidence="2">Uncharacterized protein</fullName>
    </submittedName>
</protein>
<feature type="compositionally biased region" description="Basic residues" evidence="1">
    <location>
        <begin position="79"/>
        <end position="90"/>
    </location>
</feature>
<dbReference type="Proteomes" id="UP000030640">
    <property type="component" value="Unassembled WGS sequence"/>
</dbReference>
<keyword evidence="3" id="KW-1185">Reference proteome</keyword>